<keyword evidence="5" id="KW-0443">Lipid metabolism</keyword>
<evidence type="ECO:0000256" key="2">
    <source>
        <dbReference type="ARBA" id="ARBA00022692"/>
    </source>
</evidence>
<feature type="transmembrane region" description="Helical" evidence="7">
    <location>
        <begin position="329"/>
        <end position="347"/>
    </location>
</feature>
<feature type="transmembrane region" description="Helical" evidence="7">
    <location>
        <begin position="137"/>
        <end position="159"/>
    </location>
</feature>
<feature type="domain" description="Fatty acid hydroxylase" evidence="8">
    <location>
        <begin position="83"/>
        <end position="216"/>
    </location>
</feature>
<sequence length="353" mass="40254">MTSSQIIALASPVFLLLIGLEWWVGLRRGHPTYRLNDAFNSLGLGMLSQVVGLFTALLAVGVYTSVWQHASLWQLPTDQAWVWVSGLLLYDLCYYWLHRCGHRVAVLWAAHAVHHQSEDYNLSTALRQTSSGHLLGWVFYLPMAVLGFPPLVFAVVGLIDLLYQFWVHTQQVGRLGWFDRWFCSPSNHRVHHAVNDRYLDKNYGGIFMVWDRLFGTYIEEDDLEPIVYGTRKPLRSWNPVWANLEVYSALLKDSWRTRSPIDKLKVWLMPPGWRPADVAAQDPSPPFELHRPLYNPPLSRQRQTLAWALGLCALGAVLSLLWLAHTLPWLDKAAAALGVLGLLWLIGRVCTPE</sequence>
<dbReference type="InterPro" id="IPR006694">
    <property type="entry name" value="Fatty_acid_hydroxylase"/>
</dbReference>
<evidence type="ECO:0000256" key="3">
    <source>
        <dbReference type="ARBA" id="ARBA00022989"/>
    </source>
</evidence>
<evidence type="ECO:0000256" key="7">
    <source>
        <dbReference type="SAM" id="Phobius"/>
    </source>
</evidence>
<evidence type="ECO:0000256" key="4">
    <source>
        <dbReference type="ARBA" id="ARBA00023002"/>
    </source>
</evidence>
<keyword evidence="6 7" id="KW-0472">Membrane</keyword>
<comment type="caution">
    <text evidence="9">The sequence shown here is derived from an EMBL/GenBank/DDBJ whole genome shotgun (WGS) entry which is preliminary data.</text>
</comment>
<feature type="transmembrane region" description="Helical" evidence="7">
    <location>
        <begin position="305"/>
        <end position="324"/>
    </location>
</feature>
<accession>A0ABS5DZP8</accession>
<keyword evidence="4" id="KW-0560">Oxidoreductase</keyword>
<evidence type="ECO:0000313" key="10">
    <source>
        <dbReference type="Proteomes" id="UP000672097"/>
    </source>
</evidence>
<proteinExistence type="predicted"/>
<dbReference type="Pfam" id="PF04116">
    <property type="entry name" value="FA_hydroxylase"/>
    <property type="match status" value="1"/>
</dbReference>
<feature type="transmembrane region" description="Helical" evidence="7">
    <location>
        <begin position="80"/>
        <end position="97"/>
    </location>
</feature>
<feature type="transmembrane region" description="Helical" evidence="7">
    <location>
        <begin position="38"/>
        <end position="60"/>
    </location>
</feature>
<evidence type="ECO:0000256" key="6">
    <source>
        <dbReference type="ARBA" id="ARBA00023136"/>
    </source>
</evidence>
<dbReference type="PANTHER" id="PTHR21624">
    <property type="entry name" value="STEROL DESATURASE-RELATED PROTEIN"/>
    <property type="match status" value="1"/>
</dbReference>
<dbReference type="Proteomes" id="UP000672097">
    <property type="component" value="Unassembled WGS sequence"/>
</dbReference>
<protein>
    <submittedName>
        <fullName evidence="9">Sterol desaturase family protein</fullName>
    </submittedName>
</protein>
<comment type="subcellular location">
    <subcellularLocation>
        <location evidence="1">Endomembrane system</location>
        <topology evidence="1">Multi-pass membrane protein</topology>
    </subcellularLocation>
</comment>
<name>A0ABS5DZP8_9BURK</name>
<keyword evidence="3 7" id="KW-1133">Transmembrane helix</keyword>
<evidence type="ECO:0000256" key="1">
    <source>
        <dbReference type="ARBA" id="ARBA00004127"/>
    </source>
</evidence>
<evidence type="ECO:0000313" key="9">
    <source>
        <dbReference type="EMBL" id="MBQ0936627.1"/>
    </source>
</evidence>
<dbReference type="EMBL" id="JAGQDG010000005">
    <property type="protein sequence ID" value="MBQ0936627.1"/>
    <property type="molecule type" value="Genomic_DNA"/>
</dbReference>
<gene>
    <name evidence="9" type="ORF">KAK11_14915</name>
</gene>
<keyword evidence="2 7" id="KW-0812">Transmembrane</keyword>
<reference evidence="9 10" key="1">
    <citation type="submission" date="2021-04" db="EMBL/GenBank/DDBJ databases">
        <title>The genome sequence of type strain Ideonella paludis KCTC 32238.</title>
        <authorList>
            <person name="Liu Y."/>
        </authorList>
    </citation>
    <scope>NUCLEOTIDE SEQUENCE [LARGE SCALE GENOMIC DNA]</scope>
    <source>
        <strain evidence="9 10">KCTC 32238</strain>
    </source>
</reference>
<organism evidence="9 10">
    <name type="scientific">Ideonella paludis</name>
    <dbReference type="NCBI Taxonomy" id="1233411"/>
    <lineage>
        <taxon>Bacteria</taxon>
        <taxon>Pseudomonadati</taxon>
        <taxon>Pseudomonadota</taxon>
        <taxon>Betaproteobacteria</taxon>
        <taxon>Burkholderiales</taxon>
        <taxon>Sphaerotilaceae</taxon>
        <taxon>Ideonella</taxon>
    </lineage>
</organism>
<feature type="transmembrane region" description="Helical" evidence="7">
    <location>
        <begin position="6"/>
        <end position="26"/>
    </location>
</feature>
<keyword evidence="10" id="KW-1185">Reference proteome</keyword>
<dbReference type="InterPro" id="IPR051689">
    <property type="entry name" value="Sterol_desaturase/TMEM195"/>
</dbReference>
<dbReference type="PANTHER" id="PTHR21624:SF1">
    <property type="entry name" value="ALKYLGLYCEROL MONOOXYGENASE"/>
    <property type="match status" value="1"/>
</dbReference>
<evidence type="ECO:0000259" key="8">
    <source>
        <dbReference type="Pfam" id="PF04116"/>
    </source>
</evidence>
<evidence type="ECO:0000256" key="5">
    <source>
        <dbReference type="ARBA" id="ARBA00023098"/>
    </source>
</evidence>